<dbReference type="EMBL" id="BGPR01000328">
    <property type="protein sequence ID" value="GBM13487.1"/>
    <property type="molecule type" value="Genomic_DNA"/>
</dbReference>
<proteinExistence type="predicted"/>
<protein>
    <submittedName>
        <fullName evidence="1">Uncharacterized protein</fullName>
    </submittedName>
</protein>
<organism evidence="1 2">
    <name type="scientific">Araneus ventricosus</name>
    <name type="common">Orbweaver spider</name>
    <name type="synonym">Epeira ventricosa</name>
    <dbReference type="NCBI Taxonomy" id="182803"/>
    <lineage>
        <taxon>Eukaryota</taxon>
        <taxon>Metazoa</taxon>
        <taxon>Ecdysozoa</taxon>
        <taxon>Arthropoda</taxon>
        <taxon>Chelicerata</taxon>
        <taxon>Arachnida</taxon>
        <taxon>Araneae</taxon>
        <taxon>Araneomorphae</taxon>
        <taxon>Entelegynae</taxon>
        <taxon>Araneoidea</taxon>
        <taxon>Araneidae</taxon>
        <taxon>Araneus</taxon>
    </lineage>
</organism>
<reference evidence="1 2" key="1">
    <citation type="journal article" date="2019" name="Sci. Rep.">
        <title>Orb-weaving spider Araneus ventricosus genome elucidates the spidroin gene catalogue.</title>
        <authorList>
            <person name="Kono N."/>
            <person name="Nakamura H."/>
            <person name="Ohtoshi R."/>
            <person name="Moran D.A.P."/>
            <person name="Shinohara A."/>
            <person name="Yoshida Y."/>
            <person name="Fujiwara M."/>
            <person name="Mori M."/>
            <person name="Tomita M."/>
            <person name="Arakawa K."/>
        </authorList>
    </citation>
    <scope>NUCLEOTIDE SEQUENCE [LARGE SCALE GENOMIC DNA]</scope>
</reference>
<dbReference type="AlphaFoldDB" id="A0A4Y2DBJ5"/>
<evidence type="ECO:0000313" key="1">
    <source>
        <dbReference type="EMBL" id="GBM13487.1"/>
    </source>
</evidence>
<sequence>MKAETISSVETCHSITHSLTGRGALVVRSHLRGRWVSGSNLYSNENPPCMLHAKSQIVAKRPPSDVERKCREMRYPHHLTAVQSYDVCPKIALVLLQNGSLI</sequence>
<keyword evidence="2" id="KW-1185">Reference proteome</keyword>
<evidence type="ECO:0000313" key="2">
    <source>
        <dbReference type="Proteomes" id="UP000499080"/>
    </source>
</evidence>
<gene>
    <name evidence="1" type="ORF">AVEN_40423_1</name>
</gene>
<accession>A0A4Y2DBJ5</accession>
<dbReference type="Proteomes" id="UP000499080">
    <property type="component" value="Unassembled WGS sequence"/>
</dbReference>
<comment type="caution">
    <text evidence="1">The sequence shown here is derived from an EMBL/GenBank/DDBJ whole genome shotgun (WGS) entry which is preliminary data.</text>
</comment>
<name>A0A4Y2DBJ5_ARAVE</name>